<dbReference type="NCBIfam" id="TIGR01654">
    <property type="entry name" value="bact_immun_7tm"/>
    <property type="match status" value="1"/>
</dbReference>
<name>A0A328KML8_9LACT</name>
<protein>
    <recommendedName>
        <fullName evidence="3">Bacteriocin-associated integral membrane family protein</fullName>
    </recommendedName>
</protein>
<gene>
    <name evidence="1" type="ORF">B8A44_06765</name>
</gene>
<reference evidence="1 2" key="1">
    <citation type="submission" date="2017-03" db="EMBL/GenBank/DDBJ databases">
        <title>wgs assembly of Dolosigranulum pigrum KPL CDC strains.</title>
        <authorList>
            <person name="Brugger S.D."/>
            <person name="Pettigrew M."/>
            <person name="Kong Y."/>
            <person name="Lemon K.P."/>
        </authorList>
    </citation>
    <scope>NUCLEOTIDE SEQUENCE [LARGE SCALE GENOMIC DNA]</scope>
    <source>
        <strain evidence="1 2">KPL1931_CDC4294-98</strain>
    </source>
</reference>
<dbReference type="EMBL" id="NAQV01000019">
    <property type="protein sequence ID" value="RAN62944.1"/>
    <property type="molecule type" value="Genomic_DNA"/>
</dbReference>
<comment type="caution">
    <text evidence="1">The sequence shown here is derived from an EMBL/GenBank/DDBJ whole genome shotgun (WGS) entry which is preliminary data.</text>
</comment>
<sequence length="674" mass="75529">MIKKIFVVVSVFLTLVLLLTGINSHKHQLDFSQYKAVNIFGIQEDVHVADRETVTERLEQFAREHDIVIARRIVEPNETGEVFFTYDVYGQGDLPDELEVASEESAGKSDLANSYLIVSGEVDTELLRSEFDSMGFLAITSGEASPINLIMPLIAEMSTLISFVIFILTFAALTIIYRVKDLRLAGIRLLAGESSWQVTLRPVKEDLILIVSSYVINLMIGLVSLFALDLATMLNISLIAIGLLVLPLMYSGISMGLSIIYLMSLRRHMLVDLLKGKLPLYRLISLMLVGQMIAVVVVGWSINETIVATSKYQELLSGQQIWQSNPDLVTLSAGMSADGGNASESSRRDKIWYNFAHDAVENYNAMLVRNNLEQYVLNDVSDGIHKDDYVPIGNTIYVTPNYLDREGIDVSPTIREKLHHLEQGEFGLLLPEKLKSESEKYIEIFTDDMNSYGKAELDADSEQLYTFQAVVDYVPNNQKRFLYNDAEIVRTQFLDDPIIVVITPKSMGETLDTFLTWGADVASMLYSDYEGTIDLLKQHGVYEWVSYVEGGQLKYLQNMASMKTNLIILIAGAVLSLVTSILLFVSMNILYFEQFRRELFIRRIAGMSPWENHQYYLMAQLGVITVSSGISWYLTGSIGVASGTFGLFTVSALGALFIQARREHHTAMTVLKGK</sequence>
<evidence type="ECO:0000313" key="1">
    <source>
        <dbReference type="EMBL" id="RAN62944.1"/>
    </source>
</evidence>
<dbReference type="InterPro" id="IPR006541">
    <property type="entry name" value="Bacteriocin_ass"/>
</dbReference>
<evidence type="ECO:0000313" key="2">
    <source>
        <dbReference type="Proteomes" id="UP000249099"/>
    </source>
</evidence>
<organism evidence="1 2">
    <name type="scientific">Dolosigranulum pigrum</name>
    <dbReference type="NCBI Taxonomy" id="29394"/>
    <lineage>
        <taxon>Bacteria</taxon>
        <taxon>Bacillati</taxon>
        <taxon>Bacillota</taxon>
        <taxon>Bacilli</taxon>
        <taxon>Lactobacillales</taxon>
        <taxon>Carnobacteriaceae</taxon>
        <taxon>Dolosigranulum</taxon>
    </lineage>
</organism>
<dbReference type="RefSeq" id="WP_111951607.1">
    <property type="nucleotide sequence ID" value="NZ_CP040413.1"/>
</dbReference>
<evidence type="ECO:0008006" key="3">
    <source>
        <dbReference type="Google" id="ProtNLM"/>
    </source>
</evidence>
<dbReference type="Proteomes" id="UP000249099">
    <property type="component" value="Unassembled WGS sequence"/>
</dbReference>
<dbReference type="AlphaFoldDB" id="A0A328KML8"/>
<dbReference type="Pfam" id="PF07242">
    <property type="entry name" value="DUF1430"/>
    <property type="match status" value="1"/>
</dbReference>
<proteinExistence type="predicted"/>
<accession>A0A328KML8</accession>